<proteinExistence type="predicted"/>
<name>A0A227J712_VIBPH</name>
<dbReference type="Gene3D" id="1.25.40.10">
    <property type="entry name" value="Tetratricopeptide repeat domain"/>
    <property type="match status" value="1"/>
</dbReference>
<dbReference type="SUPFAM" id="SSF48452">
    <property type="entry name" value="TPR-like"/>
    <property type="match status" value="1"/>
</dbReference>
<reference evidence="1 2" key="1">
    <citation type="journal article" date="2017" name="Appl. Environ. Microbiol.">
        <title>Parallel evolution of two clades of a major Atlantic endemic Vibrio parahaemolyticus pathogen lineage by independent acquisition of related pathogenicity islands.</title>
        <authorList>
            <person name="Xu F."/>
            <person name="Gonzalez-Escalona N."/>
            <person name="Drees K.P."/>
            <person name="Sebra R.P."/>
            <person name="Cooper V.S."/>
            <person name="Jones S.H."/>
            <person name="Whistler C.A."/>
        </authorList>
    </citation>
    <scope>NUCLEOTIDE SEQUENCE [LARGE SCALE GENOMIC DNA]</scope>
    <source>
        <strain evidence="1 2">MAVP-3</strain>
    </source>
</reference>
<dbReference type="EMBL" id="NIXT01002376">
    <property type="protein sequence ID" value="OXE30277.1"/>
    <property type="molecule type" value="Genomic_DNA"/>
</dbReference>
<evidence type="ECO:0000313" key="2">
    <source>
        <dbReference type="Proteomes" id="UP000214596"/>
    </source>
</evidence>
<comment type="caution">
    <text evidence="1">The sequence shown here is derived from an EMBL/GenBank/DDBJ whole genome shotgun (WGS) entry which is preliminary data.</text>
</comment>
<dbReference type="Pfam" id="PF13181">
    <property type="entry name" value="TPR_8"/>
    <property type="match status" value="2"/>
</dbReference>
<protein>
    <submittedName>
        <fullName evidence="1">GGDEF domain-containing protein</fullName>
    </submittedName>
</protein>
<organism evidence="1 2">
    <name type="scientific">Vibrio parahaemolyticus</name>
    <dbReference type="NCBI Taxonomy" id="670"/>
    <lineage>
        <taxon>Bacteria</taxon>
        <taxon>Pseudomonadati</taxon>
        <taxon>Pseudomonadota</taxon>
        <taxon>Gammaproteobacteria</taxon>
        <taxon>Vibrionales</taxon>
        <taxon>Vibrionaceae</taxon>
        <taxon>Vibrio</taxon>
    </lineage>
</organism>
<dbReference type="InterPro" id="IPR019734">
    <property type="entry name" value="TPR_rpt"/>
</dbReference>
<dbReference type="Proteomes" id="UP000214596">
    <property type="component" value="Unassembled WGS sequence"/>
</dbReference>
<gene>
    <name evidence="1" type="ORF">CA163_24185</name>
</gene>
<dbReference type="InterPro" id="IPR011990">
    <property type="entry name" value="TPR-like_helical_dom_sf"/>
</dbReference>
<sequence>REKGDKKLESEVLLLKGRYYDEQGDYKKSYAALMSSMEAAESSGAQGLVERAALELGDVLVKIQGYDRSEVVLKQAYRYFKDRRMSFNELLSVLTIAKLHKAQFQYDEAIKSYQAALKL</sequence>
<feature type="non-terminal residue" evidence="1">
    <location>
        <position position="1"/>
    </location>
</feature>
<accession>A0A227J712</accession>
<dbReference type="AlphaFoldDB" id="A0A227J712"/>
<evidence type="ECO:0000313" key="1">
    <source>
        <dbReference type="EMBL" id="OXE30277.1"/>
    </source>
</evidence>
<feature type="non-terminal residue" evidence="1">
    <location>
        <position position="119"/>
    </location>
</feature>